<name>A0AC60W599_9ARCH</name>
<accession>A0AC60W599</accession>
<dbReference type="EMBL" id="JACENC010000275">
    <property type="protein sequence ID" value="MBA4454694.1"/>
    <property type="molecule type" value="Genomic_DNA"/>
</dbReference>
<dbReference type="Proteomes" id="UP000526786">
    <property type="component" value="Unassembled WGS sequence"/>
</dbReference>
<keyword evidence="1" id="KW-0689">Ribosomal protein</keyword>
<evidence type="ECO:0000313" key="1">
    <source>
        <dbReference type="EMBL" id="MBA4454694.1"/>
    </source>
</evidence>
<gene>
    <name evidence="1" type="ORF">H2B05_07120</name>
</gene>
<comment type="caution">
    <text evidence="1">The sequence shown here is derived from an EMBL/GenBank/DDBJ whole genome shotgun (WGS) entry which is preliminary data.</text>
</comment>
<organism evidence="1 2">
    <name type="scientific">Candidatus Nitrosomaritimum aestuariumsis</name>
    <dbReference type="NCBI Taxonomy" id="3342354"/>
    <lineage>
        <taxon>Archaea</taxon>
        <taxon>Nitrososphaerota</taxon>
        <taxon>Nitrososphaeria</taxon>
        <taxon>Nitrosopumilales</taxon>
        <taxon>Nitrosopumilaceae</taxon>
        <taxon>Candidatus Nitrosomaritimum</taxon>
    </lineage>
</organism>
<keyword evidence="1" id="KW-0687">Ribonucleoprotein</keyword>
<sequence>MRKSPLGLFAGRVLTTKKKKQRWAISTFKRRKLGIDKKADPLAGAPQARGIVLEKVGVAAKQPNSAIRKCVRVQLIKNGKTVTAFLPRDGAMNFIDEHDEVHIQGMGATQGGAMGDIPGVRFKVFKVNGTALHELVIGKKEKPRR</sequence>
<reference evidence="1 2" key="1">
    <citation type="journal article" date="2020" name="Appl. Environ. Microbiol.">
        <title>Genomic Characteristics of a Novel Species of Ammonia-Oxidizing Archaea from the Jiulong River Estuary.</title>
        <authorList>
            <person name="Zou D."/>
            <person name="Wan R."/>
            <person name="Han L."/>
            <person name="Xu M.N."/>
            <person name="Liu Y."/>
            <person name="Liu H."/>
            <person name="Kao S.J."/>
            <person name="Li M."/>
        </authorList>
    </citation>
    <scope>NUCLEOTIDE SEQUENCE [LARGE SCALE GENOMIC DNA]</scope>
    <source>
        <strain evidence="1">W2bin3</strain>
    </source>
</reference>
<proteinExistence type="predicted"/>
<evidence type="ECO:0000313" key="2">
    <source>
        <dbReference type="Proteomes" id="UP000526786"/>
    </source>
</evidence>
<protein>
    <submittedName>
        <fullName evidence="1">30S ribosomal protein S12</fullName>
    </submittedName>
</protein>